<evidence type="ECO:0000256" key="1">
    <source>
        <dbReference type="ARBA" id="ARBA00022723"/>
    </source>
</evidence>
<evidence type="ECO:0000259" key="4">
    <source>
        <dbReference type="PROSITE" id="PS50222"/>
    </source>
</evidence>
<dbReference type="Gene3D" id="1.10.238.10">
    <property type="entry name" value="EF-hand"/>
    <property type="match status" value="2"/>
</dbReference>
<feature type="domain" description="EF-hand" evidence="4">
    <location>
        <begin position="145"/>
        <end position="180"/>
    </location>
</feature>
<evidence type="ECO:0000256" key="3">
    <source>
        <dbReference type="ARBA" id="ARBA00022837"/>
    </source>
</evidence>
<dbReference type="CDD" id="cd00051">
    <property type="entry name" value="EFh"/>
    <property type="match status" value="1"/>
</dbReference>
<evidence type="ECO:0000313" key="5">
    <source>
        <dbReference type="EMBL" id="OMJ65522.1"/>
    </source>
</evidence>
<dbReference type="InterPro" id="IPR018247">
    <property type="entry name" value="EF_Hand_1_Ca_BS"/>
</dbReference>
<dbReference type="SMART" id="SM00054">
    <property type="entry name" value="EFh"/>
    <property type="match status" value="4"/>
</dbReference>
<dbReference type="InterPro" id="IPR011992">
    <property type="entry name" value="EF-hand-dom_pair"/>
</dbReference>
<dbReference type="Proteomes" id="UP000187209">
    <property type="component" value="Unassembled WGS sequence"/>
</dbReference>
<accession>A0A1R2ALY5</accession>
<feature type="domain" description="EF-hand" evidence="4">
    <location>
        <begin position="382"/>
        <end position="412"/>
    </location>
</feature>
<dbReference type="SUPFAM" id="SSF47473">
    <property type="entry name" value="EF-hand"/>
    <property type="match status" value="2"/>
</dbReference>
<dbReference type="Pfam" id="PF13499">
    <property type="entry name" value="EF-hand_7"/>
    <property type="match status" value="1"/>
</dbReference>
<protein>
    <recommendedName>
        <fullName evidence="4">EF-hand domain-containing protein</fullName>
    </recommendedName>
</protein>
<dbReference type="InterPro" id="IPR002048">
    <property type="entry name" value="EF_hand_dom"/>
</dbReference>
<name>A0A1R2ALY5_9CILI</name>
<organism evidence="5 6">
    <name type="scientific">Stentor coeruleus</name>
    <dbReference type="NCBI Taxonomy" id="5963"/>
    <lineage>
        <taxon>Eukaryota</taxon>
        <taxon>Sar</taxon>
        <taxon>Alveolata</taxon>
        <taxon>Ciliophora</taxon>
        <taxon>Postciliodesmatophora</taxon>
        <taxon>Heterotrichea</taxon>
        <taxon>Heterotrichida</taxon>
        <taxon>Stentoridae</taxon>
        <taxon>Stentor</taxon>
    </lineage>
</organism>
<dbReference type="InterPro" id="IPR039647">
    <property type="entry name" value="EF_hand_pair_protein_CML-like"/>
</dbReference>
<dbReference type="GO" id="GO:0005509">
    <property type="term" value="F:calcium ion binding"/>
    <property type="evidence" value="ECO:0007669"/>
    <property type="project" value="InterPro"/>
</dbReference>
<evidence type="ECO:0000313" key="6">
    <source>
        <dbReference type="Proteomes" id="UP000187209"/>
    </source>
</evidence>
<dbReference type="PROSITE" id="PS00018">
    <property type="entry name" value="EF_HAND_1"/>
    <property type="match status" value="4"/>
</dbReference>
<keyword evidence="2" id="KW-0677">Repeat</keyword>
<dbReference type="Pfam" id="PF13202">
    <property type="entry name" value="EF-hand_5"/>
    <property type="match status" value="1"/>
</dbReference>
<dbReference type="OrthoDB" id="191686at2759"/>
<evidence type="ECO:0000256" key="2">
    <source>
        <dbReference type="ARBA" id="ARBA00022737"/>
    </source>
</evidence>
<keyword evidence="1" id="KW-0479">Metal-binding</keyword>
<reference evidence="5 6" key="1">
    <citation type="submission" date="2016-11" db="EMBL/GenBank/DDBJ databases">
        <title>The macronuclear genome of Stentor coeruleus: a giant cell with tiny introns.</title>
        <authorList>
            <person name="Slabodnick M."/>
            <person name="Ruby J.G."/>
            <person name="Reiff S.B."/>
            <person name="Swart E.C."/>
            <person name="Gosai S."/>
            <person name="Prabakaran S."/>
            <person name="Witkowska E."/>
            <person name="Larue G.E."/>
            <person name="Fisher S."/>
            <person name="Freeman R.M."/>
            <person name="Gunawardena J."/>
            <person name="Chu W."/>
            <person name="Stover N.A."/>
            <person name="Gregory B.D."/>
            <person name="Nowacki M."/>
            <person name="Derisi J."/>
            <person name="Roy S.W."/>
            <person name="Marshall W.F."/>
            <person name="Sood P."/>
        </authorList>
    </citation>
    <scope>NUCLEOTIDE SEQUENCE [LARGE SCALE GENOMIC DNA]</scope>
    <source>
        <strain evidence="5">WM001</strain>
    </source>
</reference>
<dbReference type="EMBL" id="MPUH01002085">
    <property type="protein sequence ID" value="OMJ65522.1"/>
    <property type="molecule type" value="Genomic_DNA"/>
</dbReference>
<keyword evidence="3" id="KW-0106">Calcium</keyword>
<dbReference type="PROSITE" id="PS50222">
    <property type="entry name" value="EF_HAND_2"/>
    <property type="match status" value="3"/>
</dbReference>
<sequence>MGNYIECSFLEQPVTSILLFLTKWTSTEIARLFKNYVASQESSGFFVTKQILKFISKDTPLKNNEEVAYTYFRTSGYSKVNFMELMASIITYSLVSWQVKVKLAFLAFDFDESKTITKDEMVIMIISFVKGIGTMTNTVIYNTIDLENLAKHCFKVADSNPDGMITLEELTNWVAMSIEVLTLLQKTQSKQKKIINAIAKLNSRAHSKDQETDKPLLKRRQSISISFTGRKIIKRTVPKKNNKSDREWIDIPELQALFNRVATPYASATLGQVYEVLSENNKFAQDLDYFFHEFSFDTRKSIKFSDLLSYIRKRRAKTGYSFIRGNIMFADLNSVEKPRLSKRTNQEVLKKMFMSFDKNSDGFITMDELTNGLKKDFSLRTIQEMFASYDKDQNKVLDFDEFLDMFTKDTPSLSPKKK</sequence>
<keyword evidence="6" id="KW-1185">Reference proteome</keyword>
<gene>
    <name evidence="5" type="ORF">SteCoe_38062</name>
</gene>
<dbReference type="PANTHER" id="PTHR10891">
    <property type="entry name" value="EF-HAND CALCIUM-BINDING DOMAIN CONTAINING PROTEIN"/>
    <property type="match status" value="1"/>
</dbReference>
<feature type="domain" description="EF-hand" evidence="4">
    <location>
        <begin position="344"/>
        <end position="379"/>
    </location>
</feature>
<proteinExistence type="predicted"/>
<dbReference type="AlphaFoldDB" id="A0A1R2ALY5"/>
<comment type="caution">
    <text evidence="5">The sequence shown here is derived from an EMBL/GenBank/DDBJ whole genome shotgun (WGS) entry which is preliminary data.</text>
</comment>